<evidence type="ECO:0000313" key="2">
    <source>
        <dbReference type="Proteomes" id="UP000295192"/>
    </source>
</evidence>
<reference evidence="1 2" key="1">
    <citation type="journal article" date="2019" name="J. Hered.">
        <title>An Improved Genome Assembly for Drosophila navojoa, the Basal Species in the mojavensis Cluster.</title>
        <authorList>
            <person name="Vanderlinde T."/>
            <person name="Dupim E.G."/>
            <person name="Nazario-Yepiz N.O."/>
            <person name="Carvalho A.B."/>
        </authorList>
    </citation>
    <scope>NUCLEOTIDE SEQUENCE [LARGE SCALE GENOMIC DNA]</scope>
    <source>
        <strain evidence="1">Navoj_Jal97</strain>
        <tissue evidence="1">Whole organism</tissue>
    </source>
</reference>
<name>A0A484AR52_DRONA</name>
<organism evidence="1 2">
    <name type="scientific">Drosophila navojoa</name>
    <name type="common">Fruit fly</name>
    <dbReference type="NCBI Taxonomy" id="7232"/>
    <lineage>
        <taxon>Eukaryota</taxon>
        <taxon>Metazoa</taxon>
        <taxon>Ecdysozoa</taxon>
        <taxon>Arthropoda</taxon>
        <taxon>Hexapoda</taxon>
        <taxon>Insecta</taxon>
        <taxon>Pterygota</taxon>
        <taxon>Neoptera</taxon>
        <taxon>Endopterygota</taxon>
        <taxon>Diptera</taxon>
        <taxon>Brachycera</taxon>
        <taxon>Muscomorpha</taxon>
        <taxon>Ephydroidea</taxon>
        <taxon>Drosophilidae</taxon>
        <taxon>Drosophila</taxon>
    </lineage>
</organism>
<dbReference type="AlphaFoldDB" id="A0A484AR52"/>
<dbReference type="EMBL" id="LSRL02004607">
    <property type="protein sequence ID" value="TDG38350.1"/>
    <property type="molecule type" value="Genomic_DNA"/>
</dbReference>
<dbReference type="Proteomes" id="UP000295192">
    <property type="component" value="Unassembled WGS sequence"/>
</dbReference>
<gene>
    <name evidence="1" type="ORF">AWZ03_015228</name>
</gene>
<feature type="non-terminal residue" evidence="1">
    <location>
        <position position="36"/>
    </location>
</feature>
<comment type="caution">
    <text evidence="1">The sequence shown here is derived from an EMBL/GenBank/DDBJ whole genome shotgun (WGS) entry which is preliminary data.</text>
</comment>
<proteinExistence type="predicted"/>
<keyword evidence="2" id="KW-1185">Reference proteome</keyword>
<sequence length="36" mass="3832">MLATCNVTKAMTMTMAKAMSLGGSVLAERNDSALRR</sequence>
<accession>A0A484AR52</accession>
<evidence type="ECO:0000313" key="1">
    <source>
        <dbReference type="EMBL" id="TDG38350.1"/>
    </source>
</evidence>
<protein>
    <submittedName>
        <fullName evidence="1">Uncharacterized protein</fullName>
    </submittedName>
</protein>